<feature type="transmembrane region" description="Helical" evidence="6">
    <location>
        <begin position="335"/>
        <end position="365"/>
    </location>
</feature>
<feature type="transmembrane region" description="Helical" evidence="6">
    <location>
        <begin position="385"/>
        <end position="406"/>
    </location>
</feature>
<evidence type="ECO:0000256" key="5">
    <source>
        <dbReference type="ARBA" id="ARBA00023136"/>
    </source>
</evidence>
<comment type="caution">
    <text evidence="9">The sequence shown here is derived from an EMBL/GenBank/DDBJ whole genome shotgun (WGS) entry which is preliminary data.</text>
</comment>
<evidence type="ECO:0000313" key="9">
    <source>
        <dbReference type="EMBL" id="KYG72591.1"/>
    </source>
</evidence>
<feature type="transmembrane region" description="Helical" evidence="6">
    <location>
        <begin position="723"/>
        <end position="745"/>
    </location>
</feature>
<dbReference type="GO" id="GO:0022857">
    <property type="term" value="F:transmembrane transporter activity"/>
    <property type="evidence" value="ECO:0007669"/>
    <property type="project" value="TreeGrafter"/>
</dbReference>
<dbReference type="Pfam" id="PF02687">
    <property type="entry name" value="FtsX"/>
    <property type="match status" value="2"/>
</dbReference>
<evidence type="ECO:0000256" key="2">
    <source>
        <dbReference type="ARBA" id="ARBA00022475"/>
    </source>
</evidence>
<dbReference type="AlphaFoldDB" id="A0A150X1I5"/>
<feature type="domain" description="MacB-like periplasmic core" evidence="8">
    <location>
        <begin position="20"/>
        <end position="233"/>
    </location>
</feature>
<keyword evidence="5 6" id="KW-0472">Membrane</keyword>
<dbReference type="RefSeq" id="WP_068224479.1">
    <property type="nucleotide sequence ID" value="NZ_CP139724.1"/>
</dbReference>
<proteinExistence type="predicted"/>
<dbReference type="PANTHER" id="PTHR30572:SF18">
    <property type="entry name" value="ABC-TYPE MACROLIDE FAMILY EXPORT SYSTEM PERMEASE COMPONENT 2"/>
    <property type="match status" value="1"/>
</dbReference>
<keyword evidence="10" id="KW-1185">Reference proteome</keyword>
<feature type="domain" description="ABC3 transporter permease C-terminal" evidence="7">
    <location>
        <begin position="294"/>
        <end position="408"/>
    </location>
</feature>
<dbReference type="InterPro" id="IPR003838">
    <property type="entry name" value="ABC3_permease_C"/>
</dbReference>
<feature type="transmembrane region" description="Helical" evidence="6">
    <location>
        <begin position="672"/>
        <end position="695"/>
    </location>
</feature>
<evidence type="ECO:0000256" key="4">
    <source>
        <dbReference type="ARBA" id="ARBA00022989"/>
    </source>
</evidence>
<sequence>MISHYLKISLRAIGKNPLLSLLNILGLSVGFGCFLVITLYLYQENTYEKGFTDYDKIYRIEEEFLGMGRGASSTSNLQYKLDEVPGVASYVRLDVASNRSSWAEFGDKKLRSPRVLKTTEGLFDVFDFKLAQGDPATALEGPDKVVLTKKYAQKLFGTEQVVGKTFQYENKELIVTGLLDEFAYRSHLDFDFISTNIFNPSYADGRWWMIAGYIYVKMDGQAEPQLINERLDEIAKTYAYPVVNNSPLSRDEWLQSANKIQFFAKPVRDIHLKEGVEFEFSTNGDPQSRATLTIIGVFILIIAIINFMNLSTAKSSLRTKEIGVRKVMGTGKKELIAQFLLESVLVTLFAATIGAGLSELFIFLLNQSLGEVIGISIVSYPSLGGLILLGVLLIGCLAGVYPAFYLSSVKMIPLLKGMKLGHILNMGNARVLRNTLVVVQFAASSTLIIGAYFVYHQLQHIKQMDIGFDKEQVLVVPYTAKKGDDRSAIRNELLKIPGVEAASFTSRMPAEQSANLLSIMLSAEETLLLDVFQADPHFADVLNLNVMEGDWFAENQTQTDSLVVLNESAVNALGLEGNPIGQVFGNYWRVVGVVENFFIDNYRTNVGPAIMAYDPKTPDQLAIKLNAPSLADALPRLEATWSKLRGEVIEFKYLDENFASVFAKEKQNGDAIMVFTVLAIFISCLGLFGLAAFAADQRQHEFGIRKVLGANVRDIVHVFSLDFIKLVLLAFIVSVPVAIYGVNLWLDTYANRIDLSVIGFVVAGICALAIAFATILFQSLKAGRLNPVETLRNE</sequence>
<reference evidence="9 10" key="1">
    <citation type="submission" date="2016-01" db="EMBL/GenBank/DDBJ databases">
        <title>Genome sequencing of Roseivirga spongicola UST030701-084.</title>
        <authorList>
            <person name="Selvaratnam C."/>
            <person name="Thevarajoo S."/>
            <person name="Goh K.M."/>
            <person name="Ee R."/>
            <person name="Chan K.-G."/>
            <person name="Chong C.S."/>
        </authorList>
    </citation>
    <scope>NUCLEOTIDE SEQUENCE [LARGE SCALE GENOMIC DNA]</scope>
    <source>
        <strain evidence="9 10">UST030701-084</strain>
    </source>
</reference>
<feature type="transmembrane region" description="Helical" evidence="6">
    <location>
        <begin position="757"/>
        <end position="777"/>
    </location>
</feature>
<dbReference type="PANTHER" id="PTHR30572">
    <property type="entry name" value="MEMBRANE COMPONENT OF TRANSPORTER-RELATED"/>
    <property type="match status" value="1"/>
</dbReference>
<evidence type="ECO:0000259" key="8">
    <source>
        <dbReference type="Pfam" id="PF12704"/>
    </source>
</evidence>
<gene>
    <name evidence="9" type="ORF">AWW68_16945</name>
</gene>
<evidence type="ECO:0000256" key="6">
    <source>
        <dbReference type="SAM" id="Phobius"/>
    </source>
</evidence>
<evidence type="ECO:0008006" key="11">
    <source>
        <dbReference type="Google" id="ProtNLM"/>
    </source>
</evidence>
<comment type="subcellular location">
    <subcellularLocation>
        <location evidence="1">Cell membrane</location>
        <topology evidence="1">Multi-pass membrane protein</topology>
    </subcellularLocation>
</comment>
<dbReference type="Pfam" id="PF12704">
    <property type="entry name" value="MacB_PCD"/>
    <property type="match status" value="2"/>
</dbReference>
<evidence type="ECO:0000256" key="3">
    <source>
        <dbReference type="ARBA" id="ARBA00022692"/>
    </source>
</evidence>
<dbReference type="STRING" id="333140.AWW68_16945"/>
<dbReference type="GO" id="GO:0005886">
    <property type="term" value="C:plasma membrane"/>
    <property type="evidence" value="ECO:0007669"/>
    <property type="project" value="UniProtKB-SubCell"/>
</dbReference>
<dbReference type="EMBL" id="LRPC01000029">
    <property type="protein sequence ID" value="KYG72591.1"/>
    <property type="molecule type" value="Genomic_DNA"/>
</dbReference>
<protein>
    <recommendedName>
        <fullName evidence="11">ABC transporter permease</fullName>
    </recommendedName>
</protein>
<dbReference type="InterPro" id="IPR050250">
    <property type="entry name" value="Macrolide_Exporter_MacB"/>
</dbReference>
<feature type="domain" description="MacB-like periplasmic core" evidence="8">
    <location>
        <begin position="468"/>
        <end position="598"/>
    </location>
</feature>
<keyword evidence="4 6" id="KW-1133">Transmembrane helix</keyword>
<name>A0A150X1I5_9BACT</name>
<evidence type="ECO:0000259" key="7">
    <source>
        <dbReference type="Pfam" id="PF02687"/>
    </source>
</evidence>
<keyword evidence="3 6" id="KW-0812">Transmembrane</keyword>
<feature type="transmembrane region" description="Helical" evidence="6">
    <location>
        <begin position="436"/>
        <end position="455"/>
    </location>
</feature>
<keyword evidence="2" id="KW-1003">Cell membrane</keyword>
<evidence type="ECO:0000313" key="10">
    <source>
        <dbReference type="Proteomes" id="UP000075606"/>
    </source>
</evidence>
<feature type="transmembrane region" description="Helical" evidence="6">
    <location>
        <begin position="21"/>
        <end position="42"/>
    </location>
</feature>
<feature type="domain" description="ABC3 transporter permease C-terminal" evidence="7">
    <location>
        <begin position="673"/>
        <end position="787"/>
    </location>
</feature>
<organism evidence="9 10">
    <name type="scientific">Roseivirga spongicola</name>
    <dbReference type="NCBI Taxonomy" id="333140"/>
    <lineage>
        <taxon>Bacteria</taxon>
        <taxon>Pseudomonadati</taxon>
        <taxon>Bacteroidota</taxon>
        <taxon>Cytophagia</taxon>
        <taxon>Cytophagales</taxon>
        <taxon>Roseivirgaceae</taxon>
        <taxon>Roseivirga</taxon>
    </lineage>
</organism>
<dbReference type="InterPro" id="IPR025857">
    <property type="entry name" value="MacB_PCD"/>
</dbReference>
<dbReference type="OrthoDB" id="973990at2"/>
<accession>A0A150X1I5</accession>
<evidence type="ECO:0000256" key="1">
    <source>
        <dbReference type="ARBA" id="ARBA00004651"/>
    </source>
</evidence>
<dbReference type="Proteomes" id="UP000075606">
    <property type="component" value="Unassembled WGS sequence"/>
</dbReference>
<feature type="transmembrane region" description="Helical" evidence="6">
    <location>
        <begin position="290"/>
        <end position="310"/>
    </location>
</feature>
<dbReference type="PROSITE" id="PS51257">
    <property type="entry name" value="PROKAR_LIPOPROTEIN"/>
    <property type="match status" value="1"/>
</dbReference>